<dbReference type="InterPro" id="IPR003824">
    <property type="entry name" value="UppP"/>
</dbReference>
<dbReference type="EC" id="3.6.1.27" evidence="3 14"/>
<dbReference type="Pfam" id="PF02673">
    <property type="entry name" value="BacA"/>
    <property type="match status" value="1"/>
</dbReference>
<organism evidence="15 16">
    <name type="scientific">Candidatus Phaeomarinibacter ectocarpi</name>
    <dbReference type="NCBI Taxonomy" id="1458461"/>
    <lineage>
        <taxon>Bacteria</taxon>
        <taxon>Pseudomonadati</taxon>
        <taxon>Pseudomonadota</taxon>
        <taxon>Alphaproteobacteria</taxon>
        <taxon>Hyphomicrobiales</taxon>
        <taxon>Parvibaculaceae</taxon>
        <taxon>Candidatus Phaeomarinibacter</taxon>
    </lineage>
</organism>
<dbReference type="HOGENOM" id="CLU_060296_1_0_5"/>
<dbReference type="PANTHER" id="PTHR30622">
    <property type="entry name" value="UNDECAPRENYL-DIPHOSPHATASE"/>
    <property type="match status" value="1"/>
</dbReference>
<evidence type="ECO:0000256" key="12">
    <source>
        <dbReference type="ARBA" id="ARBA00032932"/>
    </source>
</evidence>
<comment type="function">
    <text evidence="14">Catalyzes the dephosphorylation of undecaprenyl diphosphate (UPP). Confers resistance to bacitracin.</text>
</comment>
<evidence type="ECO:0000256" key="8">
    <source>
        <dbReference type="ARBA" id="ARBA00022989"/>
    </source>
</evidence>
<keyword evidence="6 14" id="KW-0812">Transmembrane</keyword>
<dbReference type="PANTHER" id="PTHR30622:SF4">
    <property type="entry name" value="UNDECAPRENYL-DIPHOSPHATASE"/>
    <property type="match status" value="1"/>
</dbReference>
<evidence type="ECO:0000256" key="14">
    <source>
        <dbReference type="HAMAP-Rule" id="MF_01006"/>
    </source>
</evidence>
<evidence type="ECO:0000313" key="15">
    <source>
        <dbReference type="EMBL" id="CDO59940.2"/>
    </source>
</evidence>
<reference evidence="15 16" key="1">
    <citation type="journal article" date="2014" name="Front. Genet.">
        <title>Genome and metabolic network of "Candidatus Phaeomarinobacter ectocarpi" Ec32, a new candidate genus of Alphaproteobacteria frequently associated with brown algae.</title>
        <authorList>
            <person name="Dittami S.M."/>
            <person name="Barbeyron T."/>
            <person name="Boyen C."/>
            <person name="Cambefort J."/>
            <person name="Collet G."/>
            <person name="Delage L."/>
            <person name="Gobet A."/>
            <person name="Groisillier A."/>
            <person name="Leblanc C."/>
            <person name="Michel G."/>
            <person name="Scornet D."/>
            <person name="Siegel A."/>
            <person name="Tapia J.E."/>
            <person name="Tonon T."/>
        </authorList>
    </citation>
    <scope>NUCLEOTIDE SEQUENCE [LARGE SCALE GENOMIC DNA]</scope>
    <source>
        <strain evidence="15 16">Ec32</strain>
    </source>
</reference>
<dbReference type="NCBIfam" id="TIGR00753">
    <property type="entry name" value="undec_PP_bacA"/>
    <property type="match status" value="1"/>
</dbReference>
<dbReference type="GO" id="GO:0009252">
    <property type="term" value="P:peptidoglycan biosynthetic process"/>
    <property type="evidence" value="ECO:0007669"/>
    <property type="project" value="UniProtKB-KW"/>
</dbReference>
<protein>
    <recommendedName>
        <fullName evidence="4 14">Undecaprenyl-diphosphatase</fullName>
        <ecNumber evidence="3 14">3.6.1.27</ecNumber>
    </recommendedName>
    <alternativeName>
        <fullName evidence="12 14">Bacitracin resistance protein</fullName>
    </alternativeName>
    <alternativeName>
        <fullName evidence="11 14">Undecaprenyl pyrophosphate phosphatase</fullName>
    </alternativeName>
</protein>
<keyword evidence="5 14" id="KW-1003">Cell membrane</keyword>
<dbReference type="KEGG" id="pect:BN1012_Phect1726"/>
<dbReference type="GO" id="GO:0008360">
    <property type="term" value="P:regulation of cell shape"/>
    <property type="evidence" value="ECO:0007669"/>
    <property type="project" value="UniProtKB-KW"/>
</dbReference>
<dbReference type="STRING" id="1458461.BN1012_Phect1726"/>
<feature type="transmembrane region" description="Helical" evidence="14">
    <location>
        <begin position="219"/>
        <end position="237"/>
    </location>
</feature>
<keyword evidence="14" id="KW-0573">Peptidoglycan synthesis</keyword>
<evidence type="ECO:0000256" key="11">
    <source>
        <dbReference type="ARBA" id="ARBA00032707"/>
    </source>
</evidence>
<accession>X5MLZ8</accession>
<evidence type="ECO:0000256" key="2">
    <source>
        <dbReference type="ARBA" id="ARBA00010621"/>
    </source>
</evidence>
<dbReference type="NCBIfam" id="NF001393">
    <property type="entry name" value="PRK00281.2-4"/>
    <property type="match status" value="1"/>
</dbReference>
<evidence type="ECO:0000256" key="3">
    <source>
        <dbReference type="ARBA" id="ARBA00012374"/>
    </source>
</evidence>
<dbReference type="GO" id="GO:0005886">
    <property type="term" value="C:plasma membrane"/>
    <property type="evidence" value="ECO:0007669"/>
    <property type="project" value="UniProtKB-SubCell"/>
</dbReference>
<feature type="transmembrane region" description="Helical" evidence="14">
    <location>
        <begin position="185"/>
        <end position="207"/>
    </location>
</feature>
<keyword evidence="16" id="KW-1185">Reference proteome</keyword>
<name>X5MLZ8_9HYPH</name>
<evidence type="ECO:0000256" key="13">
    <source>
        <dbReference type="ARBA" id="ARBA00047594"/>
    </source>
</evidence>
<dbReference type="GO" id="GO:0046677">
    <property type="term" value="P:response to antibiotic"/>
    <property type="evidence" value="ECO:0007669"/>
    <property type="project" value="UniProtKB-UniRule"/>
</dbReference>
<keyword evidence="7 14" id="KW-0378">Hydrolase</keyword>
<sequence length="266" mass="28523">MPISQLIVLAIIQGLTEFLPISSSGHLALVDELTGWADQGVLIDVAIHVGSLFAVLIYFRKDVVELIVGTLALLRGHVTQAGRLALYLVVASVPIGIIGFSLASMQATELLRAAQVVAWANMIFAVLLYWSDRAGATDQTLGDMTWTRAIIVGVAQVAAVVPGASRSGVTMMAARFLGFDRKEAARFSMLLAIPTILGAGLVATMRLAQTSDVTLQSDAVIAAILSFLVAWAAIAVFMRLLERMSLTPFVIYRVVLGVVLLLWLYI</sequence>
<proteinExistence type="inferred from homology"/>
<feature type="transmembrane region" description="Helical" evidence="14">
    <location>
        <begin position="145"/>
        <end position="164"/>
    </location>
</feature>
<dbReference type="GO" id="GO:0071555">
    <property type="term" value="P:cell wall organization"/>
    <property type="evidence" value="ECO:0007669"/>
    <property type="project" value="UniProtKB-KW"/>
</dbReference>
<evidence type="ECO:0000256" key="9">
    <source>
        <dbReference type="ARBA" id="ARBA00023136"/>
    </source>
</evidence>
<feature type="transmembrane region" description="Helical" evidence="14">
    <location>
        <begin position="110"/>
        <end position="130"/>
    </location>
</feature>
<gene>
    <name evidence="14" type="primary">uppP</name>
    <name evidence="15" type="ORF">BN1012_Phect1726</name>
</gene>
<evidence type="ECO:0000256" key="6">
    <source>
        <dbReference type="ARBA" id="ARBA00022692"/>
    </source>
</evidence>
<comment type="subcellular location">
    <subcellularLocation>
        <location evidence="1 14">Cell membrane</location>
        <topology evidence="1 14">Multi-pass membrane protein</topology>
    </subcellularLocation>
</comment>
<evidence type="ECO:0000256" key="1">
    <source>
        <dbReference type="ARBA" id="ARBA00004651"/>
    </source>
</evidence>
<keyword evidence="14" id="KW-0961">Cell wall biogenesis/degradation</keyword>
<keyword evidence="14" id="KW-0133">Cell shape</keyword>
<comment type="catalytic activity">
    <reaction evidence="13 14">
        <text>di-trans,octa-cis-undecaprenyl diphosphate + H2O = di-trans,octa-cis-undecaprenyl phosphate + phosphate + H(+)</text>
        <dbReference type="Rhea" id="RHEA:28094"/>
        <dbReference type="ChEBI" id="CHEBI:15377"/>
        <dbReference type="ChEBI" id="CHEBI:15378"/>
        <dbReference type="ChEBI" id="CHEBI:43474"/>
        <dbReference type="ChEBI" id="CHEBI:58405"/>
        <dbReference type="ChEBI" id="CHEBI:60392"/>
        <dbReference type="EC" id="3.6.1.27"/>
    </reaction>
</comment>
<keyword evidence="10 14" id="KW-0046">Antibiotic resistance</keyword>
<evidence type="ECO:0000256" key="5">
    <source>
        <dbReference type="ARBA" id="ARBA00022475"/>
    </source>
</evidence>
<evidence type="ECO:0000256" key="10">
    <source>
        <dbReference type="ARBA" id="ARBA00023251"/>
    </source>
</evidence>
<dbReference type="GO" id="GO:0050380">
    <property type="term" value="F:undecaprenyl-diphosphatase activity"/>
    <property type="evidence" value="ECO:0007669"/>
    <property type="project" value="UniProtKB-UniRule"/>
</dbReference>
<dbReference type="OrthoDB" id="9808289at2"/>
<dbReference type="Proteomes" id="UP000032160">
    <property type="component" value="Chromosome I"/>
</dbReference>
<feature type="transmembrane region" description="Helical" evidence="14">
    <location>
        <begin position="249"/>
        <end position="265"/>
    </location>
</feature>
<feature type="transmembrane region" description="Helical" evidence="14">
    <location>
        <begin position="84"/>
        <end position="103"/>
    </location>
</feature>
<evidence type="ECO:0000256" key="7">
    <source>
        <dbReference type="ARBA" id="ARBA00022801"/>
    </source>
</evidence>
<evidence type="ECO:0000313" key="16">
    <source>
        <dbReference type="Proteomes" id="UP000032160"/>
    </source>
</evidence>
<comment type="miscellaneous">
    <text evidence="14">Bacitracin is thought to be involved in the inhibition of peptidoglycan synthesis by sequestering undecaprenyl diphosphate, thereby reducing the pool of lipid carrier available.</text>
</comment>
<keyword evidence="8 14" id="KW-1133">Transmembrane helix</keyword>
<comment type="similarity">
    <text evidence="2 14">Belongs to the UppP family.</text>
</comment>
<dbReference type="RefSeq" id="WP_043948095.1">
    <property type="nucleotide sequence ID" value="NZ_HG966617.1"/>
</dbReference>
<keyword evidence="9 14" id="KW-0472">Membrane</keyword>
<dbReference type="AlphaFoldDB" id="X5MLZ8"/>
<dbReference type="HAMAP" id="MF_01006">
    <property type="entry name" value="Undec_diphosphatase"/>
    <property type="match status" value="1"/>
</dbReference>
<dbReference type="EMBL" id="HG966617">
    <property type="protein sequence ID" value="CDO59940.2"/>
    <property type="molecule type" value="Genomic_DNA"/>
</dbReference>
<evidence type="ECO:0000256" key="4">
    <source>
        <dbReference type="ARBA" id="ARBA00021581"/>
    </source>
</evidence>